<name>A0ABR1JKP3_9AGAR</name>
<proteinExistence type="predicted"/>
<keyword evidence="3" id="KW-1185">Reference proteome</keyword>
<comment type="caution">
    <text evidence="2">The sequence shown here is derived from an EMBL/GenBank/DDBJ whole genome shotgun (WGS) entry which is preliminary data.</text>
</comment>
<feature type="region of interest" description="Disordered" evidence="1">
    <location>
        <begin position="89"/>
        <end position="168"/>
    </location>
</feature>
<dbReference type="EMBL" id="JBANRG010000014">
    <property type="protein sequence ID" value="KAK7460796.1"/>
    <property type="molecule type" value="Genomic_DNA"/>
</dbReference>
<dbReference type="Proteomes" id="UP001498398">
    <property type="component" value="Unassembled WGS sequence"/>
</dbReference>
<evidence type="ECO:0000256" key="1">
    <source>
        <dbReference type="SAM" id="MobiDB-lite"/>
    </source>
</evidence>
<protein>
    <recommendedName>
        <fullName evidence="4">Carbohydrate-binding module family 50 protein</fullName>
    </recommendedName>
</protein>
<evidence type="ECO:0000313" key="2">
    <source>
        <dbReference type="EMBL" id="KAK7460796.1"/>
    </source>
</evidence>
<reference evidence="2 3" key="1">
    <citation type="submission" date="2024-01" db="EMBL/GenBank/DDBJ databases">
        <title>A draft genome for the cacao thread blight pathogen Marasmiellus scandens.</title>
        <authorList>
            <person name="Baruah I.K."/>
            <person name="Leung J."/>
            <person name="Bukari Y."/>
            <person name="Amoako-Attah I."/>
            <person name="Meinhardt L.W."/>
            <person name="Bailey B.A."/>
            <person name="Cohen S.P."/>
        </authorList>
    </citation>
    <scope>NUCLEOTIDE SEQUENCE [LARGE SCALE GENOMIC DNA]</scope>
    <source>
        <strain evidence="2 3">GH-19</strain>
    </source>
</reference>
<accession>A0ABR1JKP3</accession>
<feature type="compositionally biased region" description="Polar residues" evidence="1">
    <location>
        <begin position="89"/>
        <end position="100"/>
    </location>
</feature>
<evidence type="ECO:0008006" key="4">
    <source>
        <dbReference type="Google" id="ProtNLM"/>
    </source>
</evidence>
<feature type="compositionally biased region" description="Basic and acidic residues" evidence="1">
    <location>
        <begin position="101"/>
        <end position="115"/>
    </location>
</feature>
<gene>
    <name evidence="2" type="ORF">VKT23_008725</name>
</gene>
<sequence>MGRWTQYEEDTSRLPEGLRRIGYDSDTERYIFEDRNGKRYYSAPGSMYGKLTPAADCMNTFDASRPKLNLPSTGVPASSFHDILPATLITSPTSPGLSSSDLRKNPSHTFREAARKAAKPKMLGVVKSLGRSLTSPPRKSKQNEDEAALLLRSQTVPKRMASPFMKPE</sequence>
<evidence type="ECO:0000313" key="3">
    <source>
        <dbReference type="Proteomes" id="UP001498398"/>
    </source>
</evidence>
<organism evidence="2 3">
    <name type="scientific">Marasmiellus scandens</name>
    <dbReference type="NCBI Taxonomy" id="2682957"/>
    <lineage>
        <taxon>Eukaryota</taxon>
        <taxon>Fungi</taxon>
        <taxon>Dikarya</taxon>
        <taxon>Basidiomycota</taxon>
        <taxon>Agaricomycotina</taxon>
        <taxon>Agaricomycetes</taxon>
        <taxon>Agaricomycetidae</taxon>
        <taxon>Agaricales</taxon>
        <taxon>Marasmiineae</taxon>
        <taxon>Omphalotaceae</taxon>
        <taxon>Marasmiellus</taxon>
    </lineage>
</organism>